<organism evidence="3 4">
    <name type="scientific">Oikopleura dioica</name>
    <name type="common">Tunicate</name>
    <dbReference type="NCBI Taxonomy" id="34765"/>
    <lineage>
        <taxon>Eukaryota</taxon>
        <taxon>Metazoa</taxon>
        <taxon>Chordata</taxon>
        <taxon>Tunicata</taxon>
        <taxon>Appendicularia</taxon>
        <taxon>Copelata</taxon>
        <taxon>Oikopleuridae</taxon>
        <taxon>Oikopleura</taxon>
    </lineage>
</organism>
<evidence type="ECO:0000256" key="1">
    <source>
        <dbReference type="SAM" id="MobiDB-lite"/>
    </source>
</evidence>
<dbReference type="EMBL" id="OU015566">
    <property type="protein sequence ID" value="CAG5105124.1"/>
    <property type="molecule type" value="Genomic_DNA"/>
</dbReference>
<feature type="transmembrane region" description="Helical" evidence="2">
    <location>
        <begin position="501"/>
        <end position="521"/>
    </location>
</feature>
<sequence length="684" mass="78435">MAEEESGRLPAREEKEGFRPSLSPTGDVFDDSNKNIAAAIVDGLNDDKTEETPAEPESQNEAAEESDEKKPKEEPAEAQIEETAEEAKDDASEDSSATDATVEIKVAQTSQPIPDVVPQGLGEREVSHVDIDDKEKLTKTTDLENEIEEATTPAKFDGVAEPARRNSEAKSSWARKRHKFRSMWKLYSGAFIAVVMPIAVFSIDIAITMNVLDQEGYRKAIQPYWDTDNRGNKPIPEFNKLTNGATYEIQESLLFEVLQLSEQHKHREVDDEIRKNYPEFMKFVNKKADPKKKPPPTPESRKRRQADDEENEIKEEDVEEKVEETGEEVDEKEAENDTTEKEDPEKEAEDKADEDESNEKTKPKKPEKTEEEKAAEAAAEKKRKEEEEKKRIEENRKLEEERKNYLQLRRNLTVNNIIEYKWGNETTYNGKQLHCDTLSMFYHQHELTAKSQNKGWFEYVYGNNHKLQQVLFILFTIFGFILCILSIALRSDMWFKNEWSSFILATFLPYIVSTCLVAIIYMRESGKSGLRCFICRLAFDDPERGCIDIDPTSFSGQFPTPDTKWLGMVVACYVLKLFDCVAIGITTLTFVCSKKDAWWKWLMKFIGWVVVFPWMIATPLLGVLRYQVISEVVSIDSIGMYENLLTGLFFTGVGLWGILIIAGPIFCKYKMCDIDENLLEKDDF</sequence>
<feature type="compositionally biased region" description="Acidic residues" evidence="1">
    <location>
        <begin position="345"/>
        <end position="357"/>
    </location>
</feature>
<feature type="compositionally biased region" description="Acidic residues" evidence="1">
    <location>
        <begin position="307"/>
        <end position="337"/>
    </location>
</feature>
<feature type="compositionally biased region" description="Basic and acidic residues" evidence="1">
    <location>
        <begin position="1"/>
        <end position="18"/>
    </location>
</feature>
<keyword evidence="4" id="KW-1185">Reference proteome</keyword>
<keyword evidence="2" id="KW-0472">Membrane</keyword>
<proteinExistence type="predicted"/>
<feature type="region of interest" description="Disordered" evidence="1">
    <location>
        <begin position="283"/>
        <end position="392"/>
    </location>
</feature>
<feature type="transmembrane region" description="Helical" evidence="2">
    <location>
        <begin position="565"/>
        <end position="593"/>
    </location>
</feature>
<keyword evidence="2" id="KW-0812">Transmembrane</keyword>
<dbReference type="Proteomes" id="UP001158576">
    <property type="component" value="Chromosome 1"/>
</dbReference>
<name>A0ABN7SP85_OIKDI</name>
<keyword evidence="2" id="KW-1133">Transmembrane helix</keyword>
<evidence type="ECO:0000256" key="2">
    <source>
        <dbReference type="SAM" id="Phobius"/>
    </source>
</evidence>
<accession>A0ABN7SP85</accession>
<feature type="compositionally biased region" description="Basic and acidic residues" evidence="1">
    <location>
        <begin position="358"/>
        <end position="392"/>
    </location>
</feature>
<protein>
    <submittedName>
        <fullName evidence="3">Oidioi.mRNA.OKI2018_I69.chr1.g1855.t1.cds</fullName>
    </submittedName>
</protein>
<feature type="transmembrane region" description="Helical" evidence="2">
    <location>
        <begin position="470"/>
        <end position="489"/>
    </location>
</feature>
<evidence type="ECO:0000313" key="3">
    <source>
        <dbReference type="EMBL" id="CAG5105124.1"/>
    </source>
</evidence>
<feature type="transmembrane region" description="Helical" evidence="2">
    <location>
        <begin position="186"/>
        <end position="212"/>
    </location>
</feature>
<evidence type="ECO:0000313" key="4">
    <source>
        <dbReference type="Proteomes" id="UP001158576"/>
    </source>
</evidence>
<reference evidence="3 4" key="1">
    <citation type="submission" date="2021-04" db="EMBL/GenBank/DDBJ databases">
        <authorList>
            <person name="Bliznina A."/>
        </authorList>
    </citation>
    <scope>NUCLEOTIDE SEQUENCE [LARGE SCALE GENOMIC DNA]</scope>
</reference>
<feature type="transmembrane region" description="Helical" evidence="2">
    <location>
        <begin position="644"/>
        <end position="667"/>
    </location>
</feature>
<feature type="transmembrane region" description="Helical" evidence="2">
    <location>
        <begin position="605"/>
        <end position="624"/>
    </location>
</feature>
<feature type="region of interest" description="Disordered" evidence="1">
    <location>
        <begin position="1"/>
        <end position="99"/>
    </location>
</feature>
<gene>
    <name evidence="3" type="ORF">OKIOD_LOCUS10620</name>
</gene>